<sequence>MAFPSPTDRRWMWAVAGFAAGLSTGLLLPALWGPTGEPTVEVVPGAPGGEGGEVGSATAAAKEAVADDPPTAPAVAAAGAAVAGAPASPAAADASAAEDGVTAAPPPAPVARSPPTVRISSLTLYPIKSCAGVSVPSATVSSRGFVNDRAFLIVDFTGRFLTQRKLPRLALLTPTVRVEPPSPMGPGGDVLVLAAPGVAPLDVPVTPVAGGGKGRPPPVEVVVWRDTVAAVDQGDAAAAWLAAFLEQPGVRLVRMANDARRPVGPGFTNGPPGAFQVAFADRYPWLLASEASLADLNDRMAAEAAAITAAAAEPVAAPVFDMRRFRPNVVVAAADGPDAAPLPPWVEDTWKRLSVGAPTAAAAAATDGGAADAATPVVFRVAEPCDRCKVPTLRPDEGAFDAPAVADVYHRTMDKTRRVGSKVMFGMNLVCDSAVGATVSVGDIVSVEAAPNGDANGGD</sequence>
<evidence type="ECO:0000313" key="1">
    <source>
        <dbReference type="EMBL" id="KAK1863499.1"/>
    </source>
</evidence>
<protein>
    <submittedName>
        <fullName evidence="1">Uncharacterized protein</fullName>
    </submittedName>
</protein>
<name>A0ACC3C0L9_PYRYE</name>
<dbReference type="EMBL" id="CM020619">
    <property type="protein sequence ID" value="KAK1863499.1"/>
    <property type="molecule type" value="Genomic_DNA"/>
</dbReference>
<keyword evidence="2" id="KW-1185">Reference proteome</keyword>
<proteinExistence type="predicted"/>
<evidence type="ECO:0000313" key="2">
    <source>
        <dbReference type="Proteomes" id="UP000798662"/>
    </source>
</evidence>
<organism evidence="1 2">
    <name type="scientific">Pyropia yezoensis</name>
    <name type="common">Susabi-nori</name>
    <name type="synonym">Porphyra yezoensis</name>
    <dbReference type="NCBI Taxonomy" id="2788"/>
    <lineage>
        <taxon>Eukaryota</taxon>
        <taxon>Rhodophyta</taxon>
        <taxon>Bangiophyceae</taxon>
        <taxon>Bangiales</taxon>
        <taxon>Bangiaceae</taxon>
        <taxon>Pyropia</taxon>
    </lineage>
</organism>
<dbReference type="Proteomes" id="UP000798662">
    <property type="component" value="Chromosome 2"/>
</dbReference>
<reference evidence="1" key="1">
    <citation type="submission" date="2019-11" db="EMBL/GenBank/DDBJ databases">
        <title>Nori genome reveals adaptations in red seaweeds to the harsh intertidal environment.</title>
        <authorList>
            <person name="Wang D."/>
            <person name="Mao Y."/>
        </authorList>
    </citation>
    <scope>NUCLEOTIDE SEQUENCE</scope>
    <source>
        <tissue evidence="1">Gametophyte</tissue>
    </source>
</reference>
<comment type="caution">
    <text evidence="1">The sequence shown here is derived from an EMBL/GenBank/DDBJ whole genome shotgun (WGS) entry which is preliminary data.</text>
</comment>
<gene>
    <name evidence="1" type="ORF">I4F81_006054</name>
</gene>
<accession>A0ACC3C0L9</accession>